<organism evidence="1 3">
    <name type="scientific">Ensete ventricosum</name>
    <name type="common">Abyssinian banana</name>
    <name type="synonym">Musa ensete</name>
    <dbReference type="NCBI Taxonomy" id="4639"/>
    <lineage>
        <taxon>Eukaryota</taxon>
        <taxon>Viridiplantae</taxon>
        <taxon>Streptophyta</taxon>
        <taxon>Embryophyta</taxon>
        <taxon>Tracheophyta</taxon>
        <taxon>Spermatophyta</taxon>
        <taxon>Magnoliopsida</taxon>
        <taxon>Liliopsida</taxon>
        <taxon>Zingiberales</taxon>
        <taxon>Musaceae</taxon>
        <taxon>Ensete</taxon>
    </lineage>
</organism>
<evidence type="ECO:0000313" key="2">
    <source>
        <dbReference type="EMBL" id="RZR72871.1"/>
    </source>
</evidence>
<accession>A0A427AZK4</accession>
<sequence>MAAFRRLAESTHFAGFRSSSQIAYRIDDLSLISSLSSSFPCSSIQKEASTAPSNQISRRGYHIDLGAREKAVGPSSLSDSLSGDLFSFFYF</sequence>
<dbReference type="Proteomes" id="UP000287651">
    <property type="component" value="Unassembled WGS sequence"/>
</dbReference>
<name>A0A427AZK4_ENSVE</name>
<evidence type="ECO:0000313" key="3">
    <source>
        <dbReference type="Proteomes" id="UP000287651"/>
    </source>
</evidence>
<gene>
    <name evidence="1" type="ORF">B296_00003917</name>
    <name evidence="2" type="ORF">BHM03_00018097</name>
</gene>
<dbReference type="AlphaFoldDB" id="A0A427AZK4"/>
<proteinExistence type="predicted"/>
<reference evidence="1 3" key="1">
    <citation type="journal article" date="2014" name="Agronomy (Basel)">
        <title>A Draft Genome Sequence for Ensete ventricosum, the Drought-Tolerant Tree Against Hunger.</title>
        <authorList>
            <person name="Harrison J."/>
            <person name="Moore K.A."/>
            <person name="Paszkiewicz K."/>
            <person name="Jones T."/>
            <person name="Grant M."/>
            <person name="Ambacheew D."/>
            <person name="Muzemil S."/>
            <person name="Studholme D.J."/>
        </authorList>
    </citation>
    <scope>NUCLEOTIDE SEQUENCE [LARGE SCALE GENOMIC DNA]</scope>
</reference>
<reference evidence="1" key="3">
    <citation type="submission" date="2018-09" db="EMBL/GenBank/DDBJ databases">
        <authorList>
            <person name="Harrison J."/>
            <person name="Moore K.A."/>
            <person name="Paszkiewicz K."/>
            <person name="Jones T."/>
            <person name="Grant M."/>
            <person name="Ambacheew D."/>
            <person name="Muzemil S."/>
            <person name="Studholme D."/>
        </authorList>
    </citation>
    <scope>NUCLEOTIDE SEQUENCE</scope>
</reference>
<dbReference type="EMBL" id="KV875770">
    <property type="protein sequence ID" value="RZR72871.1"/>
    <property type="molecule type" value="Genomic_DNA"/>
</dbReference>
<reference evidence="2" key="2">
    <citation type="journal article" date="2018" name="Data Brief">
        <title>Genome sequence data from 17 accessions of Ensete ventricosum, a staple food crop for millions in Ethiopia.</title>
        <authorList>
            <person name="Yemataw Z."/>
            <person name="Muzemil S."/>
            <person name="Ambachew D."/>
            <person name="Tripathi L."/>
            <person name="Tesfaye K."/>
            <person name="Chala A."/>
            <person name="Farbos A."/>
            <person name="O'Neill P."/>
            <person name="Moore K."/>
            <person name="Grant M."/>
            <person name="Studholme D.J."/>
        </authorList>
    </citation>
    <scope>NUCLEOTIDE SEQUENCE [LARGE SCALE GENOMIC DNA]</scope>
    <source>
        <tissue evidence="2">Leaf</tissue>
    </source>
</reference>
<protein>
    <submittedName>
        <fullName evidence="1">Uncharacterized protein</fullName>
    </submittedName>
</protein>
<dbReference type="Proteomes" id="UP000290560">
    <property type="component" value="Unassembled WGS sequence"/>
</dbReference>
<dbReference type="EMBL" id="AMZH03000853">
    <property type="protein sequence ID" value="RRT81679.1"/>
    <property type="molecule type" value="Genomic_DNA"/>
</dbReference>
<evidence type="ECO:0000313" key="1">
    <source>
        <dbReference type="EMBL" id="RRT81679.1"/>
    </source>
</evidence>